<dbReference type="Proteomes" id="UP001232536">
    <property type="component" value="Unassembled WGS sequence"/>
</dbReference>
<proteinExistence type="predicted"/>
<dbReference type="EMBL" id="JAUQYP010000001">
    <property type="protein sequence ID" value="MDO8108076.1"/>
    <property type="molecule type" value="Genomic_DNA"/>
</dbReference>
<dbReference type="RefSeq" id="WP_304601664.1">
    <property type="nucleotide sequence ID" value="NZ_JAUQYO010000001.1"/>
</dbReference>
<gene>
    <name evidence="1" type="ORF">Q6348_12815</name>
</gene>
<reference evidence="1 2" key="1">
    <citation type="submission" date="2023-07" db="EMBL/GenBank/DDBJ databases">
        <title>Description of novel actinomycetes strains, isolated from tidal flat sediment.</title>
        <authorList>
            <person name="Lu C."/>
        </authorList>
    </citation>
    <scope>NUCLEOTIDE SEQUENCE [LARGE SCALE GENOMIC DNA]</scope>
    <source>
        <strain evidence="1 2">SYSU T00b441</strain>
    </source>
</reference>
<evidence type="ECO:0000313" key="1">
    <source>
        <dbReference type="EMBL" id="MDO8108076.1"/>
    </source>
</evidence>
<comment type="caution">
    <text evidence="1">The sequence shown here is derived from an EMBL/GenBank/DDBJ whole genome shotgun (WGS) entry which is preliminary data.</text>
</comment>
<dbReference type="PANTHER" id="PTHR43649">
    <property type="entry name" value="ARABINOSE-BINDING PROTEIN-RELATED"/>
    <property type="match status" value="1"/>
</dbReference>
<sequence>MVALAACADTSGSAPSASSDGGSAEMATSGEIVWWGYTPGSPVNEQYIAAFNEDYPDIKVTWKQTSIADYDAAIRPALGNNTGLDVYQMSAGSANGGVAVFGGNAIDLTPAVEEALGPDWKDKLSPTGVNALTVDGELKALAAGAVFSGTIWIDQDLFDEYGLSAPTDWESWKNVCQTFEANGVTCFVQGAGQGAFNIDTIHAIADNVSPGTFVKATRGEVPWTDASLVEAFGLWKKLFDEGIMQPGALGMMQYPEANNAFMSQKAAMVMMGTWYSQYLIPDVMRSAMEAAGSTKDPFTMLPIDFPDIAGTGNTGSLFGDVDYGQGVSKNSANKGAATTFAVWLGTSEKGQQAIADSLNLIPALKSVTPNWDNVTLVNPDAQEAPMKDLVQRASAVTDAPRFATINADMNQALMDALAKVAAGDATPEQATAELQQAQDSVG</sequence>
<dbReference type="Pfam" id="PF01547">
    <property type="entry name" value="SBP_bac_1"/>
    <property type="match status" value="1"/>
</dbReference>
<dbReference type="Gene3D" id="3.40.190.10">
    <property type="entry name" value="Periplasmic binding protein-like II"/>
    <property type="match status" value="2"/>
</dbReference>
<dbReference type="InterPro" id="IPR006059">
    <property type="entry name" value="SBP"/>
</dbReference>
<accession>A0ABT9DB44</accession>
<dbReference type="SUPFAM" id="SSF53850">
    <property type="entry name" value="Periplasmic binding protein-like II"/>
    <property type="match status" value="1"/>
</dbReference>
<organism evidence="1 2">
    <name type="scientific">Actinotalea lenta</name>
    <dbReference type="NCBI Taxonomy" id="3064654"/>
    <lineage>
        <taxon>Bacteria</taxon>
        <taxon>Bacillati</taxon>
        <taxon>Actinomycetota</taxon>
        <taxon>Actinomycetes</taxon>
        <taxon>Micrococcales</taxon>
        <taxon>Cellulomonadaceae</taxon>
        <taxon>Actinotalea</taxon>
    </lineage>
</organism>
<protein>
    <submittedName>
        <fullName evidence="1">ABC transporter substrate-binding protein</fullName>
    </submittedName>
</protein>
<keyword evidence="2" id="KW-1185">Reference proteome</keyword>
<dbReference type="InterPro" id="IPR050490">
    <property type="entry name" value="Bact_solute-bd_prot1"/>
</dbReference>
<name>A0ABT9DB44_9CELL</name>
<evidence type="ECO:0000313" key="2">
    <source>
        <dbReference type="Proteomes" id="UP001232536"/>
    </source>
</evidence>